<reference evidence="1 2" key="1">
    <citation type="submission" date="2020-08" db="EMBL/GenBank/DDBJ databases">
        <title>Genomic Encyclopedia of Type Strains, Phase IV (KMG-IV): sequencing the most valuable type-strain genomes for metagenomic binning, comparative biology and taxonomic classification.</title>
        <authorList>
            <person name="Goeker M."/>
        </authorList>
    </citation>
    <scope>NUCLEOTIDE SEQUENCE [LARGE SCALE GENOMIC DNA]</scope>
    <source>
        <strain evidence="1 2">DSM 4737</strain>
    </source>
</reference>
<dbReference type="AlphaFoldDB" id="A0A7W9FER5"/>
<dbReference type="Proteomes" id="UP000545037">
    <property type="component" value="Unassembled WGS sequence"/>
</dbReference>
<evidence type="ECO:0000313" key="1">
    <source>
        <dbReference type="EMBL" id="MBB5744808.1"/>
    </source>
</evidence>
<sequence length="239" mass="25733">MAHTGFDVGLGIAVRCVDGGLEALISGLPSNTDEQRTIGVAFAGDDDITDQQWNVAVDPTIAVSNMPAPFARKLRNGGKLQLRIAGGAEDGRNLRYVLDLPASNAAIDETLTACDRPLVDPRDAAWADVGDNGLPTNLQWLKRPRPTYPGVPRYERGFAVVTCIADPEGRPQDCVVETEHPRDAGFGQATLRAAREARLTNSLNPDAPITPSRFNFRVNYNVGNGPVGPVTPSRIRRPN</sequence>
<name>A0A7W9FER5_9CAUL</name>
<dbReference type="EMBL" id="JACHOR010000001">
    <property type="protein sequence ID" value="MBB5744808.1"/>
    <property type="molecule type" value="Genomic_DNA"/>
</dbReference>
<accession>A0A7W9FER5</accession>
<organism evidence="1 2">
    <name type="scientific">Brevundimonas variabilis</name>
    <dbReference type="NCBI Taxonomy" id="74312"/>
    <lineage>
        <taxon>Bacteria</taxon>
        <taxon>Pseudomonadati</taxon>
        <taxon>Pseudomonadota</taxon>
        <taxon>Alphaproteobacteria</taxon>
        <taxon>Caulobacterales</taxon>
        <taxon>Caulobacteraceae</taxon>
        <taxon>Brevundimonas</taxon>
    </lineage>
</organism>
<gene>
    <name evidence="1" type="ORF">GGR13_000380</name>
</gene>
<keyword evidence="2" id="KW-1185">Reference proteome</keyword>
<dbReference type="Gene3D" id="3.30.1150.10">
    <property type="match status" value="1"/>
</dbReference>
<comment type="caution">
    <text evidence="1">The sequence shown here is derived from an EMBL/GenBank/DDBJ whole genome shotgun (WGS) entry which is preliminary data.</text>
</comment>
<evidence type="ECO:0008006" key="3">
    <source>
        <dbReference type="Google" id="ProtNLM"/>
    </source>
</evidence>
<protein>
    <recommendedName>
        <fullName evidence="3">TonB C-terminal domain-containing protein</fullName>
    </recommendedName>
</protein>
<evidence type="ECO:0000313" key="2">
    <source>
        <dbReference type="Proteomes" id="UP000545037"/>
    </source>
</evidence>
<proteinExistence type="predicted"/>